<feature type="transmembrane region" description="Helical" evidence="7">
    <location>
        <begin position="218"/>
        <end position="242"/>
    </location>
</feature>
<feature type="transmembrane region" description="Helical" evidence="7">
    <location>
        <begin position="325"/>
        <end position="348"/>
    </location>
</feature>
<evidence type="ECO:0000256" key="7">
    <source>
        <dbReference type="SAM" id="Phobius"/>
    </source>
</evidence>
<name>L9Y801_NATP1</name>
<dbReference type="InterPro" id="IPR020846">
    <property type="entry name" value="MFS_dom"/>
</dbReference>
<evidence type="ECO:0000256" key="5">
    <source>
        <dbReference type="ARBA" id="ARBA00023063"/>
    </source>
</evidence>
<evidence type="ECO:0000256" key="4">
    <source>
        <dbReference type="ARBA" id="ARBA00022989"/>
    </source>
</evidence>
<evidence type="ECO:0000313" key="10">
    <source>
        <dbReference type="Proteomes" id="UP000011593"/>
    </source>
</evidence>
<feature type="transmembrane region" description="Helical" evidence="7">
    <location>
        <begin position="70"/>
        <end position="92"/>
    </location>
</feature>
<sequence length="439" mass="46715">MIKMTKWRTLVLATIGFNFSFLIWFSFAPFTGPMAEEFGLSVTEIGILASAAIWLAPFGRILTGWLSDRWGAPTVFAIVLAYVGVFSMASAFAQSYSVFFVTRLIVATAGITFVIGIQHVSEWFDEEHLGTAEGIYAGVGNAGAAGGALILPRVFGEGWSGPLFESNWRAAFFYTGIVSILLAIVYYTIGEAAKSEQRRQATAESATLKQWLHTATRYGTVVLALAYVMSFGLELSMNGWLATYYREGFNTENLVLASTFAATFSVAAGLLRPFGGYVSDLLARKEKNILPVFTGRYREQWTFVSLCFIVLAMIGMTLAGLSGQVMLAVAAGFVVGMGCAFAEGAIFAQVPAMFPNSSGSVAGVVGGVGTVGGIVYPLVYAAPVMPSLHTGYSVVAATMIPIVLLCAWVFQPHVAERATEDGFVAASAGSTVAGEPSDD</sequence>
<dbReference type="GO" id="GO:0042128">
    <property type="term" value="P:nitrate assimilation"/>
    <property type="evidence" value="ECO:0007669"/>
    <property type="project" value="UniProtKB-KW"/>
</dbReference>
<dbReference type="PATRIC" id="fig|797303.5.peg.3938"/>
<evidence type="ECO:0000256" key="6">
    <source>
        <dbReference type="ARBA" id="ARBA00023136"/>
    </source>
</evidence>
<keyword evidence="3 7" id="KW-0812">Transmembrane</keyword>
<evidence type="ECO:0000256" key="1">
    <source>
        <dbReference type="ARBA" id="ARBA00004141"/>
    </source>
</evidence>
<accession>L9Y801</accession>
<dbReference type="InterPro" id="IPR036259">
    <property type="entry name" value="MFS_trans_sf"/>
</dbReference>
<keyword evidence="4 7" id="KW-1133">Transmembrane helix</keyword>
<proteinExistence type="inferred from homology"/>
<gene>
    <name evidence="9" type="ORF">C488_19777</name>
</gene>
<dbReference type="Pfam" id="PF07690">
    <property type="entry name" value="MFS_1"/>
    <property type="match status" value="1"/>
</dbReference>
<dbReference type="AlphaFoldDB" id="L9Y801"/>
<feature type="transmembrane region" description="Helical" evidence="7">
    <location>
        <begin position="98"/>
        <end position="117"/>
    </location>
</feature>
<dbReference type="EMBL" id="AOIE01000115">
    <property type="protein sequence ID" value="ELY69842.1"/>
    <property type="molecule type" value="Genomic_DNA"/>
</dbReference>
<feature type="transmembrane region" description="Helical" evidence="7">
    <location>
        <begin position="391"/>
        <end position="410"/>
    </location>
</feature>
<comment type="caution">
    <text evidence="9">The sequence shown here is derived from an EMBL/GenBank/DDBJ whole genome shotgun (WGS) entry which is preliminary data.</text>
</comment>
<dbReference type="Gene3D" id="1.20.1250.20">
    <property type="entry name" value="MFS general substrate transporter like domains"/>
    <property type="match status" value="2"/>
</dbReference>
<comment type="similarity">
    <text evidence="2">Belongs to the major facilitator superfamily. Nitrate/nitrite porter (TC 2.A.1.8) family.</text>
</comment>
<dbReference type="InterPro" id="IPR044772">
    <property type="entry name" value="NO3_transporter"/>
</dbReference>
<keyword evidence="5" id="KW-0534">Nitrate assimilation</keyword>
<dbReference type="GO" id="GO:0015112">
    <property type="term" value="F:nitrate transmembrane transporter activity"/>
    <property type="evidence" value="ECO:0007669"/>
    <property type="project" value="InterPro"/>
</dbReference>
<feature type="transmembrane region" description="Helical" evidence="7">
    <location>
        <begin position="38"/>
        <end position="58"/>
    </location>
</feature>
<feature type="transmembrane region" description="Helical" evidence="7">
    <location>
        <begin position="171"/>
        <end position="189"/>
    </location>
</feature>
<dbReference type="PROSITE" id="PS50850">
    <property type="entry name" value="MFS"/>
    <property type="match status" value="1"/>
</dbReference>
<dbReference type="Proteomes" id="UP000011593">
    <property type="component" value="Unassembled WGS sequence"/>
</dbReference>
<dbReference type="PANTHER" id="PTHR23515">
    <property type="entry name" value="HIGH-AFFINITY NITRATE TRANSPORTER 2.3"/>
    <property type="match status" value="1"/>
</dbReference>
<dbReference type="GO" id="GO:0016020">
    <property type="term" value="C:membrane"/>
    <property type="evidence" value="ECO:0007669"/>
    <property type="project" value="UniProtKB-SubCell"/>
</dbReference>
<feature type="transmembrane region" description="Helical" evidence="7">
    <location>
        <begin position="129"/>
        <end position="151"/>
    </location>
</feature>
<dbReference type="OrthoDB" id="341844at2157"/>
<evidence type="ECO:0000256" key="2">
    <source>
        <dbReference type="ARBA" id="ARBA00008432"/>
    </source>
</evidence>
<comment type="subcellular location">
    <subcellularLocation>
        <location evidence="1">Membrane</location>
        <topology evidence="1">Multi-pass membrane protein</topology>
    </subcellularLocation>
</comment>
<protein>
    <submittedName>
        <fullName evidence="9">Nitrate/nitrite transporter</fullName>
    </submittedName>
</protein>
<keyword evidence="10" id="KW-1185">Reference proteome</keyword>
<evidence type="ECO:0000256" key="3">
    <source>
        <dbReference type="ARBA" id="ARBA00022692"/>
    </source>
</evidence>
<dbReference type="SUPFAM" id="SSF103473">
    <property type="entry name" value="MFS general substrate transporter"/>
    <property type="match status" value="1"/>
</dbReference>
<keyword evidence="6 7" id="KW-0472">Membrane</keyword>
<feature type="transmembrane region" description="Helical" evidence="7">
    <location>
        <begin position="300"/>
        <end position="319"/>
    </location>
</feature>
<feature type="transmembrane region" description="Helical" evidence="7">
    <location>
        <begin position="7"/>
        <end position="26"/>
    </location>
</feature>
<feature type="transmembrane region" description="Helical" evidence="7">
    <location>
        <begin position="360"/>
        <end position="379"/>
    </location>
</feature>
<dbReference type="InterPro" id="IPR011701">
    <property type="entry name" value="MFS"/>
</dbReference>
<feature type="domain" description="Major facilitator superfamily (MFS) profile" evidence="8">
    <location>
        <begin position="9"/>
        <end position="415"/>
    </location>
</feature>
<reference evidence="9 10" key="1">
    <citation type="journal article" date="2014" name="PLoS Genet.">
        <title>Phylogenetically driven sequencing of extremely halophilic archaea reveals strategies for static and dynamic osmo-response.</title>
        <authorList>
            <person name="Becker E.A."/>
            <person name="Seitzer P.M."/>
            <person name="Tritt A."/>
            <person name="Larsen D."/>
            <person name="Krusor M."/>
            <person name="Yao A.I."/>
            <person name="Wu D."/>
            <person name="Madern D."/>
            <person name="Eisen J.A."/>
            <person name="Darling A.E."/>
            <person name="Facciotti M.T."/>
        </authorList>
    </citation>
    <scope>NUCLEOTIDE SEQUENCE [LARGE SCALE GENOMIC DNA]</scope>
    <source>
        <strain evidence="9 10">DSM 15624</strain>
    </source>
</reference>
<evidence type="ECO:0000313" key="9">
    <source>
        <dbReference type="EMBL" id="ELY69842.1"/>
    </source>
</evidence>
<feature type="transmembrane region" description="Helical" evidence="7">
    <location>
        <begin position="254"/>
        <end position="279"/>
    </location>
</feature>
<evidence type="ECO:0000259" key="8">
    <source>
        <dbReference type="PROSITE" id="PS50850"/>
    </source>
</evidence>
<organism evidence="9 10">
    <name type="scientific">Natrinema pellirubrum (strain DSM 15624 / CIP 106293 / JCM 10476 / NCIMB 786 / 157)</name>
    <dbReference type="NCBI Taxonomy" id="797303"/>
    <lineage>
        <taxon>Archaea</taxon>
        <taxon>Methanobacteriati</taxon>
        <taxon>Methanobacteriota</taxon>
        <taxon>Stenosarchaea group</taxon>
        <taxon>Halobacteria</taxon>
        <taxon>Halobacteriales</taxon>
        <taxon>Natrialbaceae</taxon>
        <taxon>Natrinema</taxon>
    </lineage>
</organism>